<dbReference type="PANTHER" id="PTHR23359">
    <property type="entry name" value="NUCLEOTIDE KINASE"/>
    <property type="match status" value="1"/>
</dbReference>
<comment type="similarity">
    <text evidence="4">Belongs to the adenylate kinase family.</text>
</comment>
<dbReference type="Gene3D" id="3.40.50.300">
    <property type="entry name" value="P-loop containing nucleotide triphosphate hydrolases"/>
    <property type="match status" value="1"/>
</dbReference>
<keyword evidence="6" id="KW-1185">Reference proteome</keyword>
<dbReference type="PRINTS" id="PR00094">
    <property type="entry name" value="ADENYLTKNASE"/>
</dbReference>
<evidence type="ECO:0000256" key="4">
    <source>
        <dbReference type="RuleBase" id="RU003330"/>
    </source>
</evidence>
<evidence type="ECO:0000313" key="6">
    <source>
        <dbReference type="Proteomes" id="UP000694427"/>
    </source>
</evidence>
<dbReference type="GO" id="GO:0019205">
    <property type="term" value="F:nucleobase-containing compound kinase activity"/>
    <property type="evidence" value="ECO:0007669"/>
    <property type="project" value="InterPro"/>
</dbReference>
<dbReference type="InterPro" id="IPR027417">
    <property type="entry name" value="P-loop_NTPase"/>
</dbReference>
<protein>
    <recommendedName>
        <fullName evidence="7">Nucleoside-diphosphate kinase</fullName>
    </recommendedName>
</protein>
<dbReference type="GO" id="GO:0006139">
    <property type="term" value="P:nucleobase-containing compound metabolic process"/>
    <property type="evidence" value="ECO:0007669"/>
    <property type="project" value="InterPro"/>
</dbReference>
<evidence type="ECO:0000256" key="2">
    <source>
        <dbReference type="ARBA" id="ARBA00022741"/>
    </source>
</evidence>
<proteinExistence type="inferred from homology"/>
<name>A0A8C1LR77_CYPCA</name>
<evidence type="ECO:0000256" key="3">
    <source>
        <dbReference type="ARBA" id="ARBA00022777"/>
    </source>
</evidence>
<keyword evidence="3 4" id="KW-0418">Kinase</keyword>
<keyword evidence="1 4" id="KW-0808">Transferase</keyword>
<dbReference type="Ensembl" id="ENSCCRT00010071290.1">
    <property type="protein sequence ID" value="ENSCCRP00010064838.1"/>
    <property type="gene ID" value="ENSCCRG00010027730.1"/>
</dbReference>
<evidence type="ECO:0008006" key="7">
    <source>
        <dbReference type="Google" id="ProtNLM"/>
    </source>
</evidence>
<dbReference type="GO" id="GO:0005524">
    <property type="term" value="F:ATP binding"/>
    <property type="evidence" value="ECO:0007669"/>
    <property type="project" value="InterPro"/>
</dbReference>
<reference evidence="5" key="2">
    <citation type="submission" date="2025-09" db="UniProtKB">
        <authorList>
            <consortium name="Ensembl"/>
        </authorList>
    </citation>
    <scope>IDENTIFICATION</scope>
</reference>
<dbReference type="SUPFAM" id="SSF52540">
    <property type="entry name" value="P-loop containing nucleoside triphosphate hydrolases"/>
    <property type="match status" value="1"/>
</dbReference>
<evidence type="ECO:0000313" key="5">
    <source>
        <dbReference type="Ensembl" id="ENSCCRP00010064838.1"/>
    </source>
</evidence>
<dbReference type="AlphaFoldDB" id="A0A8C1LR77"/>
<accession>A0A8C1LR77</accession>
<reference evidence="5" key="1">
    <citation type="submission" date="2025-08" db="UniProtKB">
        <authorList>
            <consortium name="Ensembl"/>
        </authorList>
    </citation>
    <scope>IDENTIFICATION</scope>
</reference>
<dbReference type="InterPro" id="IPR000850">
    <property type="entry name" value="Adenylat/UMP-CMP_kin"/>
</dbReference>
<keyword evidence="2" id="KW-0547">Nucleotide-binding</keyword>
<evidence type="ECO:0000256" key="1">
    <source>
        <dbReference type="ARBA" id="ARBA00022679"/>
    </source>
</evidence>
<dbReference type="Pfam" id="PF13207">
    <property type="entry name" value="AAA_17"/>
    <property type="match status" value="1"/>
</dbReference>
<organism evidence="5 6">
    <name type="scientific">Cyprinus carpio</name>
    <name type="common">Common carp</name>
    <dbReference type="NCBI Taxonomy" id="7962"/>
    <lineage>
        <taxon>Eukaryota</taxon>
        <taxon>Metazoa</taxon>
        <taxon>Chordata</taxon>
        <taxon>Craniata</taxon>
        <taxon>Vertebrata</taxon>
        <taxon>Euteleostomi</taxon>
        <taxon>Actinopterygii</taxon>
        <taxon>Neopterygii</taxon>
        <taxon>Teleostei</taxon>
        <taxon>Ostariophysi</taxon>
        <taxon>Cypriniformes</taxon>
        <taxon>Cyprinidae</taxon>
        <taxon>Cyprininae</taxon>
        <taxon>Cyprinus</taxon>
    </lineage>
</organism>
<dbReference type="Proteomes" id="UP000694427">
    <property type="component" value="Unplaced"/>
</dbReference>
<sequence>MGLQTVFRAVITGAPGSGKGTVSRRIAQSFGLKHLSSGDTLRAIIETKTGKTAPAQSSHSPLFQALFINNIDS</sequence>